<comment type="caution">
    <text evidence="8">The sequence shown here is derived from an EMBL/GenBank/DDBJ whole genome shotgun (WGS) entry which is preliminary data.</text>
</comment>
<dbReference type="PANTHER" id="PTHR10165">
    <property type="entry name" value="LIPID PHOSPHATE PHOSPHATASE"/>
    <property type="match status" value="1"/>
</dbReference>
<dbReference type="GO" id="GO:0006644">
    <property type="term" value="P:phospholipid metabolic process"/>
    <property type="evidence" value="ECO:0007669"/>
    <property type="project" value="InterPro"/>
</dbReference>
<dbReference type="InterPro" id="IPR036938">
    <property type="entry name" value="PAP2/HPO_sf"/>
</dbReference>
<evidence type="ECO:0000256" key="2">
    <source>
        <dbReference type="ARBA" id="ARBA00008816"/>
    </source>
</evidence>
<evidence type="ECO:0000256" key="4">
    <source>
        <dbReference type="ARBA" id="ARBA00022989"/>
    </source>
</evidence>
<dbReference type="Proteomes" id="UP000283090">
    <property type="component" value="Unassembled WGS sequence"/>
</dbReference>
<keyword evidence="9" id="KW-1185">Reference proteome</keyword>
<feature type="transmembrane region" description="Helical" evidence="6">
    <location>
        <begin position="38"/>
        <end position="57"/>
    </location>
</feature>
<protein>
    <recommendedName>
        <fullName evidence="7">Phosphatidic acid phosphatase type 2/haloperoxidase domain-containing protein</fullName>
    </recommendedName>
</protein>
<dbReference type="Gene3D" id="1.20.144.10">
    <property type="entry name" value="Phosphatidic acid phosphatase type 2/haloperoxidase"/>
    <property type="match status" value="1"/>
</dbReference>
<dbReference type="GO" id="GO:0016020">
    <property type="term" value="C:membrane"/>
    <property type="evidence" value="ECO:0007669"/>
    <property type="project" value="UniProtKB-SubCell"/>
</dbReference>
<feature type="domain" description="Phosphatidic acid phosphatase type 2/haloperoxidase" evidence="7">
    <location>
        <begin position="29"/>
        <end position="90"/>
    </location>
</feature>
<dbReference type="AlphaFoldDB" id="A0A436ZQR6"/>
<dbReference type="PANTHER" id="PTHR10165:SF35">
    <property type="entry name" value="RE23632P"/>
    <property type="match status" value="1"/>
</dbReference>
<keyword evidence="4 6" id="KW-1133">Transmembrane helix</keyword>
<evidence type="ECO:0000256" key="1">
    <source>
        <dbReference type="ARBA" id="ARBA00004141"/>
    </source>
</evidence>
<comment type="similarity">
    <text evidence="2">Belongs to the PA-phosphatase related phosphoesterase family.</text>
</comment>
<keyword evidence="5 6" id="KW-0472">Membrane</keyword>
<dbReference type="VEuPathDB" id="FungiDB:DFL_009121"/>
<evidence type="ECO:0000256" key="6">
    <source>
        <dbReference type="SAM" id="Phobius"/>
    </source>
</evidence>
<dbReference type="InterPro" id="IPR000326">
    <property type="entry name" value="PAP2/HPO"/>
</dbReference>
<dbReference type="Pfam" id="PF01569">
    <property type="entry name" value="PAP2"/>
    <property type="match status" value="1"/>
</dbReference>
<dbReference type="STRING" id="97331.A0A436ZQR6"/>
<dbReference type="GO" id="GO:0008195">
    <property type="term" value="F:phosphatidate phosphatase activity"/>
    <property type="evidence" value="ECO:0007669"/>
    <property type="project" value="TreeGrafter"/>
</dbReference>
<dbReference type="OrthoDB" id="10030083at2759"/>
<reference evidence="8 9" key="1">
    <citation type="submission" date="2019-01" db="EMBL/GenBank/DDBJ databases">
        <title>Intercellular communication is required for trap formation in the nematode-trapping fungus Duddingtonia flagrans.</title>
        <authorList>
            <person name="Youssar L."/>
            <person name="Wernet V."/>
            <person name="Hensel N."/>
            <person name="Hildebrandt H.-G."/>
            <person name="Fischer R."/>
        </authorList>
    </citation>
    <scope>NUCLEOTIDE SEQUENCE [LARGE SCALE GENOMIC DNA]</scope>
    <source>
        <strain evidence="8 9">CBS H-5679</strain>
    </source>
</reference>
<evidence type="ECO:0000313" key="9">
    <source>
        <dbReference type="Proteomes" id="UP000283090"/>
    </source>
</evidence>
<dbReference type="RefSeq" id="XP_067486794.1">
    <property type="nucleotide sequence ID" value="XM_067638958.1"/>
</dbReference>
<evidence type="ECO:0000313" key="8">
    <source>
        <dbReference type="EMBL" id="RVD81250.1"/>
    </source>
</evidence>
<gene>
    <name evidence="8" type="ORF">DFL_009121</name>
</gene>
<comment type="subcellular location">
    <subcellularLocation>
        <location evidence="1">Membrane</location>
        <topology evidence="1">Multi-pass membrane protein</topology>
    </subcellularLocation>
</comment>
<accession>A0A436ZQR6</accession>
<evidence type="ECO:0000256" key="3">
    <source>
        <dbReference type="ARBA" id="ARBA00022692"/>
    </source>
</evidence>
<dbReference type="EMBL" id="SAEB01000012">
    <property type="protein sequence ID" value="RVD81250.1"/>
    <property type="molecule type" value="Genomic_DNA"/>
</dbReference>
<evidence type="ECO:0000256" key="5">
    <source>
        <dbReference type="ARBA" id="ARBA00023136"/>
    </source>
</evidence>
<feature type="transmembrane region" description="Helical" evidence="6">
    <location>
        <begin position="69"/>
        <end position="89"/>
    </location>
</feature>
<dbReference type="GeneID" id="93591432"/>
<sequence>MLGVVNSILIRCFVLVILKTFSEICTGDHNMIAWGLESFPLLILLCLSLLILAVLMAGARSIDLSHHWCAILAGAILGILVAILCYRNAYAAVFDYRNHVPLVASSRGDIWEGSGEV</sequence>
<dbReference type="SUPFAM" id="SSF48317">
    <property type="entry name" value="Acid phosphatase/Vanadium-dependent haloperoxidase"/>
    <property type="match status" value="1"/>
</dbReference>
<evidence type="ECO:0000259" key="7">
    <source>
        <dbReference type="Pfam" id="PF01569"/>
    </source>
</evidence>
<name>A0A436ZQR6_ARTFL</name>
<dbReference type="InterPro" id="IPR043216">
    <property type="entry name" value="PAP-like"/>
</dbReference>
<proteinExistence type="inferred from homology"/>
<dbReference type="GO" id="GO:0046839">
    <property type="term" value="P:phospholipid dephosphorylation"/>
    <property type="evidence" value="ECO:0007669"/>
    <property type="project" value="TreeGrafter"/>
</dbReference>
<organism evidence="8 9">
    <name type="scientific">Arthrobotrys flagrans</name>
    <name type="common">Nematode-trapping fungus</name>
    <name type="synonym">Trichothecium flagrans</name>
    <dbReference type="NCBI Taxonomy" id="97331"/>
    <lineage>
        <taxon>Eukaryota</taxon>
        <taxon>Fungi</taxon>
        <taxon>Dikarya</taxon>
        <taxon>Ascomycota</taxon>
        <taxon>Pezizomycotina</taxon>
        <taxon>Orbiliomycetes</taxon>
        <taxon>Orbiliales</taxon>
        <taxon>Orbiliaceae</taxon>
        <taxon>Arthrobotrys</taxon>
    </lineage>
</organism>
<keyword evidence="3 6" id="KW-0812">Transmembrane</keyword>